<dbReference type="PANTHER" id="PTHR43883:SF1">
    <property type="entry name" value="GLUCONOKINASE"/>
    <property type="match status" value="1"/>
</dbReference>
<dbReference type="SUPFAM" id="SSF52540">
    <property type="entry name" value="P-loop containing nucleoside triphosphate hydrolases"/>
    <property type="match status" value="1"/>
</dbReference>
<gene>
    <name evidence="4" type="ORF">HK099_003986</name>
</gene>
<dbReference type="Pfam" id="PF13671">
    <property type="entry name" value="AAA_33"/>
    <property type="match status" value="1"/>
</dbReference>
<dbReference type="PRINTS" id="PR00700">
    <property type="entry name" value="PRTYPHPHTASE"/>
</dbReference>
<comment type="caution">
    <text evidence="4">The sequence shown here is derived from an EMBL/GenBank/DDBJ whole genome shotgun (WGS) entry which is preliminary data.</text>
</comment>
<accession>A0AAD5XVY3</accession>
<protein>
    <recommendedName>
        <fullName evidence="6">Tyrosine specific protein phosphatases domain-containing protein</fullName>
    </recommendedName>
</protein>
<proteinExistence type="predicted"/>
<name>A0AAD5XVY3_9FUNG</name>
<reference evidence="4" key="1">
    <citation type="submission" date="2020-05" db="EMBL/GenBank/DDBJ databases">
        <title>Phylogenomic resolution of chytrid fungi.</title>
        <authorList>
            <person name="Stajich J.E."/>
            <person name="Amses K."/>
            <person name="Simmons R."/>
            <person name="Seto K."/>
            <person name="Myers J."/>
            <person name="Bonds A."/>
            <person name="Quandt C.A."/>
            <person name="Barry K."/>
            <person name="Liu P."/>
            <person name="Grigoriev I."/>
            <person name="Longcore J.E."/>
            <person name="James T.Y."/>
        </authorList>
    </citation>
    <scope>NUCLEOTIDE SEQUENCE</scope>
    <source>
        <strain evidence="4">JEL0476</strain>
    </source>
</reference>
<dbReference type="Gene3D" id="3.40.50.300">
    <property type="entry name" value="P-loop containing nucleotide triphosphate hydrolases"/>
    <property type="match status" value="1"/>
</dbReference>
<dbReference type="InterPro" id="IPR029021">
    <property type="entry name" value="Prot-tyrosine_phosphatase-like"/>
</dbReference>
<evidence type="ECO:0000256" key="1">
    <source>
        <dbReference type="ARBA" id="ARBA00022801"/>
    </source>
</evidence>
<dbReference type="PROSITE" id="PS50055">
    <property type="entry name" value="TYR_PHOSPHATASE_PTP"/>
    <property type="match status" value="1"/>
</dbReference>
<dbReference type="InterPro" id="IPR016130">
    <property type="entry name" value="Tyr_Pase_AS"/>
</dbReference>
<evidence type="ECO:0008006" key="6">
    <source>
        <dbReference type="Google" id="ProtNLM"/>
    </source>
</evidence>
<evidence type="ECO:0000313" key="5">
    <source>
        <dbReference type="Proteomes" id="UP001211065"/>
    </source>
</evidence>
<evidence type="ECO:0000259" key="2">
    <source>
        <dbReference type="PROSITE" id="PS50055"/>
    </source>
</evidence>
<organism evidence="4 5">
    <name type="scientific">Clydaea vesicula</name>
    <dbReference type="NCBI Taxonomy" id="447962"/>
    <lineage>
        <taxon>Eukaryota</taxon>
        <taxon>Fungi</taxon>
        <taxon>Fungi incertae sedis</taxon>
        <taxon>Chytridiomycota</taxon>
        <taxon>Chytridiomycota incertae sedis</taxon>
        <taxon>Chytridiomycetes</taxon>
        <taxon>Lobulomycetales</taxon>
        <taxon>Lobulomycetaceae</taxon>
        <taxon>Clydaea</taxon>
    </lineage>
</organism>
<dbReference type="PANTHER" id="PTHR43883">
    <property type="entry name" value="SLR0207 PROTEIN"/>
    <property type="match status" value="1"/>
</dbReference>
<dbReference type="GO" id="GO:0004725">
    <property type="term" value="F:protein tyrosine phosphatase activity"/>
    <property type="evidence" value="ECO:0007669"/>
    <property type="project" value="InterPro"/>
</dbReference>
<dbReference type="Pfam" id="PF22547">
    <property type="entry name" value="2H-SAK"/>
    <property type="match status" value="1"/>
</dbReference>
<dbReference type="InterPro" id="IPR000387">
    <property type="entry name" value="Tyr_Pase_dom"/>
</dbReference>
<dbReference type="SMART" id="SM00404">
    <property type="entry name" value="PTPc_motif"/>
    <property type="match status" value="1"/>
</dbReference>
<dbReference type="InterPro" id="IPR054498">
    <property type="entry name" value="2H-SAK"/>
</dbReference>
<dbReference type="InterPro" id="IPR000242">
    <property type="entry name" value="PTP_cat"/>
</dbReference>
<dbReference type="Proteomes" id="UP001211065">
    <property type="component" value="Unassembled WGS sequence"/>
</dbReference>
<sequence length="965" mass="111177">MLKINKGTLAIFLDDFNNLNIPTDLVAEIHQNYQQKRDNSVRHLTVLTPSESTKYNIQEVEKYLQLNAPKFYYLGLGKLKKNATSFIVVGCPQIQLARHQVGLHFKDLHITVGFDFKDTHDENAEKGASSLYDTKIELSFGSPQEILDCLKEHWKLLYFQKENLKKCMLQFSIDLSTFGLNLIEKKPNSEENVAVQVKILNIRSLAFFHARNFEKSMSDAMESNLIAKGNFNESILRLADSSFKLKLYEISAICYWKLFLSYNISSDENSQKLGSHCLKILNKLWSLNKVILETLMFSKENFDFLTASKLFLNEEEHKQYLDYRMDIMSPSEDIEEILDATSDRVMMRNYLKASSYLLPRRFSWIVPLLLAGMSIPRSKEDIVALKEMGVSAVISLTEEKPLDESWFIETDVKLYFWPLTDYFPPSIAHVDKFMEIVLQHFTEKKGSILVHCMGGIGRTGSFLACYLFRFGLKSPPELCDRCKLNPAIFCDDSFCALGYHPVMSATDAISLLRSIRPRSVQTEQQERFIALYSCEIYKRIHLKRRIFNVVVEEMNEKTNGVINFVGEKTANWQLMILCGLPGSGKSYFSKLLAKKKKNCIRISQDEAGNKSICENLVSNYSKTLGKNQLIIDKCNPTPQDRLHWFNLANCSIKDCIVIYFSASPEICLKRCEQRLSHETVKPNSAKNVVESFHKQFVVPDIKKEKFNALYTVSSFADANLLLKEFGVNVDTQENDFVFIKYPRTRHLYDLGSATRDDLVLAETDSEAFLNMANKQFSLTIEEKIDGANLGFRLNEKGEIVCQNRSHYVNTASHYQFQNLNSWIFQNKEALLKILSQKIILFGEWMFAKHSIFYDNLPDVFIAFDAYSIIDKKFFSRRRFLKLLEGSGINSVPIVDHPQILDKDNILKLIYLPSNFSQSAQREGLVLRRDDKDWLHDKAKIVRPGFISGSEHWTKGIIQKNIFNYS</sequence>
<dbReference type="AlphaFoldDB" id="A0AAD5XVY3"/>
<dbReference type="SUPFAM" id="SSF52799">
    <property type="entry name" value="(Phosphotyrosine protein) phosphatases II"/>
    <property type="match status" value="1"/>
</dbReference>
<evidence type="ECO:0000259" key="3">
    <source>
        <dbReference type="PROSITE" id="PS50056"/>
    </source>
</evidence>
<dbReference type="InterPro" id="IPR021122">
    <property type="entry name" value="RNA_ligase_dom_REL/Rnl2"/>
</dbReference>
<keyword evidence="5" id="KW-1185">Reference proteome</keyword>
<dbReference type="Gene3D" id="3.90.190.10">
    <property type="entry name" value="Protein tyrosine phosphatase superfamily"/>
    <property type="match status" value="1"/>
</dbReference>
<dbReference type="InterPro" id="IPR057023">
    <property type="entry name" value="PTP-SAK"/>
</dbReference>
<dbReference type="EMBL" id="JADGJW010000270">
    <property type="protein sequence ID" value="KAJ3220830.1"/>
    <property type="molecule type" value="Genomic_DNA"/>
</dbReference>
<dbReference type="Pfam" id="PF22784">
    <property type="entry name" value="PTP-SAK"/>
    <property type="match status" value="1"/>
</dbReference>
<dbReference type="InterPro" id="IPR052732">
    <property type="entry name" value="Cell-binding_unc_protein"/>
</dbReference>
<dbReference type="PROSITE" id="PS50056">
    <property type="entry name" value="TYR_PHOSPHATASE_2"/>
    <property type="match status" value="1"/>
</dbReference>
<dbReference type="SUPFAM" id="SSF56091">
    <property type="entry name" value="DNA ligase/mRNA capping enzyme, catalytic domain"/>
    <property type="match status" value="1"/>
</dbReference>
<dbReference type="PROSITE" id="PS00383">
    <property type="entry name" value="TYR_PHOSPHATASE_1"/>
    <property type="match status" value="1"/>
</dbReference>
<feature type="domain" description="Tyrosine-protein phosphatase" evidence="2">
    <location>
        <begin position="288"/>
        <end position="529"/>
    </location>
</feature>
<keyword evidence="1" id="KW-0378">Hydrolase</keyword>
<dbReference type="InterPro" id="IPR003595">
    <property type="entry name" value="Tyr_Pase_cat"/>
</dbReference>
<dbReference type="Gene3D" id="3.30.470.30">
    <property type="entry name" value="DNA ligase/mRNA capping enzyme"/>
    <property type="match status" value="1"/>
</dbReference>
<feature type="domain" description="Tyrosine specific protein phosphatases" evidence="3">
    <location>
        <begin position="431"/>
        <end position="527"/>
    </location>
</feature>
<dbReference type="InterPro" id="IPR027417">
    <property type="entry name" value="P-loop_NTPase"/>
</dbReference>
<evidence type="ECO:0000313" key="4">
    <source>
        <dbReference type="EMBL" id="KAJ3220830.1"/>
    </source>
</evidence>
<dbReference type="Pfam" id="PF09414">
    <property type="entry name" value="RNA_ligase"/>
    <property type="match status" value="1"/>
</dbReference>